<comment type="caution">
    <text evidence="1">The sequence shown here is derived from an EMBL/GenBank/DDBJ whole genome shotgun (WGS) entry which is preliminary data.</text>
</comment>
<accession>E1F7D9</accession>
<dbReference type="OMA" id="WAWHELE"/>
<reference evidence="1 2" key="1">
    <citation type="journal article" date="2010" name="BMC Genomics">
        <title>Genome analysis and comparative genomics of a Giardia intestinalis assemblage E isolate.</title>
        <authorList>
            <person name="Jerlstrom-Hultqvist J."/>
            <person name="Franzen O."/>
            <person name="Ankarklev J."/>
            <person name="Xu F."/>
            <person name="Nohynkova E."/>
            <person name="Andersson J.O."/>
            <person name="Svard S.G."/>
            <person name="Andersson B."/>
        </authorList>
    </citation>
    <scope>NUCLEOTIDE SEQUENCE [LARGE SCALE GENOMIC DNA]</scope>
    <source>
        <strain evidence="1 2">P15</strain>
    </source>
</reference>
<name>E1F7D9_GIAIA</name>
<dbReference type="VEuPathDB" id="GiardiaDB:GLP15_3534"/>
<dbReference type="Proteomes" id="UP000008974">
    <property type="component" value="Unassembled WGS sequence"/>
</dbReference>
<evidence type="ECO:0000313" key="2">
    <source>
        <dbReference type="Proteomes" id="UP000008974"/>
    </source>
</evidence>
<proteinExistence type="predicted"/>
<dbReference type="EMBL" id="ACVC01000216">
    <property type="protein sequence ID" value="EFO61623.1"/>
    <property type="molecule type" value="Genomic_DNA"/>
</dbReference>
<sequence>MLRLETKENGFNKLVIDDTITSEYTIYSHKIREVLSHYPTGHYMSLISAYSSISVFDNIGSFSIIKATGDKLLHYDGSIPFKNLGDLQIRCSNKYVFTQITPQGQIEFKLLLPERQATYILSLSPTAAWCFGFEKTQYTFEKPAVANHLQPYIRSDHKHIPITLQYLQIICKNVCGASDSNMTMPTCIGIMHITNNFTLVNPHIAVNHRINEGRIIDIEIFDQDNNPFVWKPVYLEFLVTESSEHEKRQGFFRLEKPYIIHLHTPAKMISIPEFFFYIPTYAFYFGEGASIQFENFSGAPFHITDKTINPYEDAFLQTINGKIITRETVLFIVSYLNGYIRENTLYDGPKPKEFLSAWFEKNELVLTTIMDGVTITSDILGIRRPDPDSKILILKRNELRVQYPSNIWYNKDSRINIYCREYHNRYPIVTVRRIDGYYQIINPVYWVWHELNKPTNELHFRAEEIITSPYGTTTTRPLEVDEGLLQPIFKLFYK</sequence>
<evidence type="ECO:0000313" key="1">
    <source>
        <dbReference type="EMBL" id="EFO61623.1"/>
    </source>
</evidence>
<organism evidence="1 2">
    <name type="scientific">Giardia intestinalis (strain P15)</name>
    <name type="common">Giardia lamblia</name>
    <dbReference type="NCBI Taxonomy" id="658858"/>
    <lineage>
        <taxon>Eukaryota</taxon>
        <taxon>Metamonada</taxon>
        <taxon>Diplomonadida</taxon>
        <taxon>Hexamitidae</taxon>
        <taxon>Giardiinae</taxon>
        <taxon>Giardia</taxon>
    </lineage>
</organism>
<gene>
    <name evidence="1" type="ORF">GLP15_3534</name>
</gene>
<dbReference type="AlphaFoldDB" id="E1F7D9"/>
<protein>
    <submittedName>
        <fullName evidence="1">Uncharacterized protein</fullName>
    </submittedName>
</protein>
<dbReference type="OrthoDB" id="10423724at2759"/>